<dbReference type="InterPro" id="IPR001810">
    <property type="entry name" value="F-box_dom"/>
</dbReference>
<dbReference type="AlphaFoldDB" id="A0AAV5VE34"/>
<dbReference type="PROSITE" id="PS50181">
    <property type="entry name" value="FBOX"/>
    <property type="match status" value="1"/>
</dbReference>
<feature type="non-terminal residue" evidence="2">
    <location>
        <position position="1"/>
    </location>
</feature>
<feature type="domain" description="F-box" evidence="1">
    <location>
        <begin position="14"/>
        <end position="64"/>
    </location>
</feature>
<evidence type="ECO:0000313" key="3">
    <source>
        <dbReference type="Proteomes" id="UP001432322"/>
    </source>
</evidence>
<dbReference type="SUPFAM" id="SSF81383">
    <property type="entry name" value="F-box domain"/>
    <property type="match status" value="1"/>
</dbReference>
<sequence>FSLEMSTAEEHLQECHLTSFPADVMAHLLLYLSALDRARLGELNKRIRSVDNTIGQRQFYWVRFDVMERGLRLNLQGSGWAG</sequence>
<dbReference type="EMBL" id="BTSY01000003">
    <property type="protein sequence ID" value="GMT17689.1"/>
    <property type="molecule type" value="Genomic_DNA"/>
</dbReference>
<evidence type="ECO:0000313" key="2">
    <source>
        <dbReference type="EMBL" id="GMT17689.1"/>
    </source>
</evidence>
<organism evidence="2 3">
    <name type="scientific">Pristionchus fissidentatus</name>
    <dbReference type="NCBI Taxonomy" id="1538716"/>
    <lineage>
        <taxon>Eukaryota</taxon>
        <taxon>Metazoa</taxon>
        <taxon>Ecdysozoa</taxon>
        <taxon>Nematoda</taxon>
        <taxon>Chromadorea</taxon>
        <taxon>Rhabditida</taxon>
        <taxon>Rhabditina</taxon>
        <taxon>Diplogasteromorpha</taxon>
        <taxon>Diplogasteroidea</taxon>
        <taxon>Neodiplogasteridae</taxon>
        <taxon>Pristionchus</taxon>
    </lineage>
</organism>
<feature type="non-terminal residue" evidence="2">
    <location>
        <position position="82"/>
    </location>
</feature>
<proteinExistence type="predicted"/>
<keyword evidence="3" id="KW-1185">Reference proteome</keyword>
<dbReference type="InterPro" id="IPR036047">
    <property type="entry name" value="F-box-like_dom_sf"/>
</dbReference>
<dbReference type="Proteomes" id="UP001432322">
    <property type="component" value="Unassembled WGS sequence"/>
</dbReference>
<gene>
    <name evidence="2" type="ORF">PFISCL1PPCAC_8986</name>
</gene>
<protein>
    <recommendedName>
        <fullName evidence="1">F-box domain-containing protein</fullName>
    </recommendedName>
</protein>
<name>A0AAV5VE34_9BILA</name>
<reference evidence="2" key="1">
    <citation type="submission" date="2023-10" db="EMBL/GenBank/DDBJ databases">
        <title>Genome assembly of Pristionchus species.</title>
        <authorList>
            <person name="Yoshida K."/>
            <person name="Sommer R.J."/>
        </authorList>
    </citation>
    <scope>NUCLEOTIDE SEQUENCE</scope>
    <source>
        <strain evidence="2">RS5133</strain>
    </source>
</reference>
<accession>A0AAV5VE34</accession>
<comment type="caution">
    <text evidence="2">The sequence shown here is derived from an EMBL/GenBank/DDBJ whole genome shotgun (WGS) entry which is preliminary data.</text>
</comment>
<evidence type="ECO:0000259" key="1">
    <source>
        <dbReference type="PROSITE" id="PS50181"/>
    </source>
</evidence>